<name>A0ABC8R3V2_9AQUA</name>
<dbReference type="AlphaFoldDB" id="A0ABC8R3V2"/>
<dbReference type="SUPFAM" id="SSF81296">
    <property type="entry name" value="E set domains"/>
    <property type="match status" value="1"/>
</dbReference>
<dbReference type="InterPro" id="IPR013783">
    <property type="entry name" value="Ig-like_fold"/>
</dbReference>
<dbReference type="Proteomes" id="UP001642360">
    <property type="component" value="Unassembled WGS sequence"/>
</dbReference>
<dbReference type="Gene3D" id="2.60.40.10">
    <property type="entry name" value="Immunoglobulins"/>
    <property type="match status" value="1"/>
</dbReference>
<dbReference type="EMBL" id="CAUOFW020000980">
    <property type="protein sequence ID" value="CAK9139681.1"/>
    <property type="molecule type" value="Genomic_DNA"/>
</dbReference>
<keyword evidence="3" id="KW-1185">Reference proteome</keyword>
<comment type="caution">
    <text evidence="2">The sequence shown here is derived from an EMBL/GenBank/DDBJ whole genome shotgun (WGS) entry which is preliminary data.</text>
</comment>
<protein>
    <submittedName>
        <fullName evidence="2">Uncharacterized protein</fullName>
    </submittedName>
</protein>
<proteinExistence type="predicted"/>
<evidence type="ECO:0000256" key="1">
    <source>
        <dbReference type="SAM" id="MobiDB-lite"/>
    </source>
</evidence>
<accession>A0ABC8R3V2</accession>
<reference evidence="2 3" key="1">
    <citation type="submission" date="2024-02" db="EMBL/GenBank/DDBJ databases">
        <authorList>
            <person name="Vignale AGUSTIN F."/>
            <person name="Sosa J E."/>
            <person name="Modenutti C."/>
        </authorList>
    </citation>
    <scope>NUCLEOTIDE SEQUENCE [LARGE SCALE GENOMIC DNA]</scope>
</reference>
<organism evidence="2 3">
    <name type="scientific">Ilex paraguariensis</name>
    <name type="common">yerba mate</name>
    <dbReference type="NCBI Taxonomy" id="185542"/>
    <lineage>
        <taxon>Eukaryota</taxon>
        <taxon>Viridiplantae</taxon>
        <taxon>Streptophyta</taxon>
        <taxon>Embryophyta</taxon>
        <taxon>Tracheophyta</taxon>
        <taxon>Spermatophyta</taxon>
        <taxon>Magnoliopsida</taxon>
        <taxon>eudicotyledons</taxon>
        <taxon>Gunneridae</taxon>
        <taxon>Pentapetalae</taxon>
        <taxon>asterids</taxon>
        <taxon>campanulids</taxon>
        <taxon>Aquifoliales</taxon>
        <taxon>Aquifoliaceae</taxon>
        <taxon>Ilex</taxon>
    </lineage>
</organism>
<sequence length="96" mass="10102">MNSLAVVNASDGGVETETAVVEKPPKTLRRLQVFSGYPTPSGATTKDGGVNFAICSSNATSASLCLINLSDLPEVRPSPSFSQHWSHPPFLGMTKP</sequence>
<dbReference type="InterPro" id="IPR014756">
    <property type="entry name" value="Ig_E-set"/>
</dbReference>
<evidence type="ECO:0000313" key="3">
    <source>
        <dbReference type="Proteomes" id="UP001642360"/>
    </source>
</evidence>
<gene>
    <name evidence="2" type="ORF">ILEXP_LOCUS7081</name>
</gene>
<feature type="region of interest" description="Disordered" evidence="1">
    <location>
        <begin position="77"/>
        <end position="96"/>
    </location>
</feature>
<evidence type="ECO:0000313" key="2">
    <source>
        <dbReference type="EMBL" id="CAK9139681.1"/>
    </source>
</evidence>